<dbReference type="Pfam" id="PF00702">
    <property type="entry name" value="Hydrolase"/>
    <property type="match status" value="1"/>
</dbReference>
<evidence type="ECO:0000313" key="1">
    <source>
        <dbReference type="EMBL" id="SVA18890.1"/>
    </source>
</evidence>
<dbReference type="AlphaFoldDB" id="A0A381TS87"/>
<protein>
    <recommendedName>
        <fullName evidence="2">HAD family phosphatase</fullName>
    </recommendedName>
</protein>
<dbReference type="Gene3D" id="3.40.50.1000">
    <property type="entry name" value="HAD superfamily/HAD-like"/>
    <property type="match status" value="1"/>
</dbReference>
<dbReference type="CDD" id="cd02603">
    <property type="entry name" value="HAD_sEH-N_like"/>
    <property type="match status" value="1"/>
</dbReference>
<dbReference type="Gene3D" id="1.10.150.240">
    <property type="entry name" value="Putative phosphatase, domain 2"/>
    <property type="match status" value="1"/>
</dbReference>
<dbReference type="InterPro" id="IPR006439">
    <property type="entry name" value="HAD-SF_hydro_IA"/>
</dbReference>
<dbReference type="SFLD" id="SFLDS00003">
    <property type="entry name" value="Haloacid_Dehalogenase"/>
    <property type="match status" value="1"/>
</dbReference>
<dbReference type="PANTHER" id="PTHR43611:SF3">
    <property type="entry name" value="FLAVIN MONONUCLEOTIDE HYDROLASE 1, CHLOROPLATIC"/>
    <property type="match status" value="1"/>
</dbReference>
<organism evidence="1">
    <name type="scientific">marine metagenome</name>
    <dbReference type="NCBI Taxonomy" id="408172"/>
    <lineage>
        <taxon>unclassified sequences</taxon>
        <taxon>metagenomes</taxon>
        <taxon>ecological metagenomes</taxon>
    </lineage>
</organism>
<dbReference type="EMBL" id="UINC01005074">
    <property type="protein sequence ID" value="SVA18890.1"/>
    <property type="molecule type" value="Genomic_DNA"/>
</dbReference>
<dbReference type="SUPFAM" id="SSF56784">
    <property type="entry name" value="HAD-like"/>
    <property type="match status" value="1"/>
</dbReference>
<evidence type="ECO:0008006" key="2">
    <source>
        <dbReference type="Google" id="ProtNLM"/>
    </source>
</evidence>
<dbReference type="SFLD" id="SFLDG01129">
    <property type="entry name" value="C1.5:_HAD__Beta-PGM__Phosphata"/>
    <property type="match status" value="1"/>
</dbReference>
<dbReference type="InterPro" id="IPR036412">
    <property type="entry name" value="HAD-like_sf"/>
</dbReference>
<proteinExistence type="predicted"/>
<dbReference type="PANTHER" id="PTHR43611">
    <property type="entry name" value="ALPHA-D-GLUCOSE 1-PHOSPHATE PHOSPHATASE"/>
    <property type="match status" value="1"/>
</dbReference>
<reference evidence="1" key="1">
    <citation type="submission" date="2018-05" db="EMBL/GenBank/DDBJ databases">
        <authorList>
            <person name="Lanie J.A."/>
            <person name="Ng W.-L."/>
            <person name="Kazmierczak K.M."/>
            <person name="Andrzejewski T.M."/>
            <person name="Davidsen T.M."/>
            <person name="Wayne K.J."/>
            <person name="Tettelin H."/>
            <person name="Glass J.I."/>
            <person name="Rusch D."/>
            <person name="Podicherti R."/>
            <person name="Tsui H.-C.T."/>
            <person name="Winkler M.E."/>
        </authorList>
    </citation>
    <scope>NUCLEOTIDE SEQUENCE</scope>
</reference>
<accession>A0A381TS87</accession>
<sequence length="197" mass="22162">MVPTIIFDLGGVLVNLDWDKVCTSLTALSDRPYDNVMKEVQNGPIVEASMLGHLTPQEFHEALSEEIHVDIPFDKFIVIWNSLLSQNESIAPLVAELASTHSLVVASNTDSIHFSYSMNNFSTLKVFDRFFLSYEMDLLKPDPAYFHHVLNGLRTSPSSCIFIDDRCDNIRSARNLGMRGLIFQSVEKLKSNLALIL</sequence>
<gene>
    <name evidence="1" type="ORF">METZ01_LOCUS71744</name>
</gene>
<dbReference type="InterPro" id="IPR023214">
    <property type="entry name" value="HAD_sf"/>
</dbReference>
<dbReference type="NCBIfam" id="TIGR01509">
    <property type="entry name" value="HAD-SF-IA-v3"/>
    <property type="match status" value="1"/>
</dbReference>
<name>A0A381TS87_9ZZZZ</name>
<dbReference type="InterPro" id="IPR023198">
    <property type="entry name" value="PGP-like_dom2"/>
</dbReference>